<dbReference type="Pfam" id="PF00089">
    <property type="entry name" value="Trypsin"/>
    <property type="match status" value="1"/>
</dbReference>
<dbReference type="FunFam" id="2.40.10.10:FF:000015">
    <property type="entry name" value="Atrial natriuretic peptide-converting enzyme"/>
    <property type="match status" value="1"/>
</dbReference>
<evidence type="ECO:0000313" key="10">
    <source>
        <dbReference type="EMBL" id="BAX07342.1"/>
    </source>
</evidence>
<keyword evidence="8" id="KW-0472">Membrane</keyword>
<name>A0A1V1FKL5_9NEOP</name>
<evidence type="ECO:0000256" key="8">
    <source>
        <dbReference type="SAM" id="Phobius"/>
    </source>
</evidence>
<evidence type="ECO:0000256" key="7">
    <source>
        <dbReference type="RuleBase" id="RU363034"/>
    </source>
</evidence>
<dbReference type="SMART" id="SM00020">
    <property type="entry name" value="Tryp_SPc"/>
    <property type="match status" value="1"/>
</dbReference>
<keyword evidence="6" id="KW-1015">Disulfide bond</keyword>
<comment type="subcellular location">
    <subcellularLocation>
        <location evidence="1">Secreted</location>
    </subcellularLocation>
</comment>
<organism evidence="10">
    <name type="scientific">Reticulitermes speratus</name>
    <dbReference type="NCBI Taxonomy" id="60591"/>
    <lineage>
        <taxon>Eukaryota</taxon>
        <taxon>Metazoa</taxon>
        <taxon>Ecdysozoa</taxon>
        <taxon>Arthropoda</taxon>
        <taxon>Hexapoda</taxon>
        <taxon>Insecta</taxon>
        <taxon>Pterygota</taxon>
        <taxon>Neoptera</taxon>
        <taxon>Polyneoptera</taxon>
        <taxon>Dictyoptera</taxon>
        <taxon>Blattodea</taxon>
        <taxon>Blattoidea</taxon>
        <taxon>Termitoidae</taxon>
        <taxon>Rhinotermitidae</taxon>
        <taxon>Reticulitermes</taxon>
        <taxon>Frontotermes</taxon>
    </lineage>
</organism>
<feature type="domain" description="Peptidase S1" evidence="9">
    <location>
        <begin position="73"/>
        <end position="322"/>
    </location>
</feature>
<dbReference type="PANTHER" id="PTHR24258:SF136">
    <property type="entry name" value="GH06673P-RELATED"/>
    <property type="match status" value="1"/>
</dbReference>
<keyword evidence="2" id="KW-0964">Secreted</keyword>
<dbReference type="Gene3D" id="2.40.10.10">
    <property type="entry name" value="Trypsin-like serine proteases"/>
    <property type="match status" value="1"/>
</dbReference>
<dbReference type="InterPro" id="IPR009003">
    <property type="entry name" value="Peptidase_S1_PA"/>
</dbReference>
<feature type="transmembrane region" description="Helical" evidence="8">
    <location>
        <begin position="6"/>
        <end position="26"/>
    </location>
</feature>
<evidence type="ECO:0000256" key="6">
    <source>
        <dbReference type="ARBA" id="ARBA00023157"/>
    </source>
</evidence>
<dbReference type="GO" id="GO:0004252">
    <property type="term" value="F:serine-type endopeptidase activity"/>
    <property type="evidence" value="ECO:0007669"/>
    <property type="project" value="InterPro"/>
</dbReference>
<evidence type="ECO:0000256" key="3">
    <source>
        <dbReference type="ARBA" id="ARBA00022670"/>
    </source>
</evidence>
<dbReference type="InterPro" id="IPR018114">
    <property type="entry name" value="TRYPSIN_HIS"/>
</dbReference>
<keyword evidence="4 7" id="KW-0378">Hydrolase</keyword>
<dbReference type="InterPro" id="IPR033116">
    <property type="entry name" value="TRYPSIN_SER"/>
</dbReference>
<keyword evidence="3 7" id="KW-0645">Protease</keyword>
<dbReference type="GO" id="GO:0006508">
    <property type="term" value="P:proteolysis"/>
    <property type="evidence" value="ECO:0007669"/>
    <property type="project" value="UniProtKB-KW"/>
</dbReference>
<accession>A0A1V1FKL5</accession>
<dbReference type="InterPro" id="IPR001314">
    <property type="entry name" value="Peptidase_S1A"/>
</dbReference>
<evidence type="ECO:0000256" key="5">
    <source>
        <dbReference type="ARBA" id="ARBA00022825"/>
    </source>
</evidence>
<dbReference type="CDD" id="cd00190">
    <property type="entry name" value="Tryp_SPc"/>
    <property type="match status" value="1"/>
</dbReference>
<dbReference type="PROSITE" id="PS00134">
    <property type="entry name" value="TRYPSIN_HIS"/>
    <property type="match status" value="1"/>
</dbReference>
<dbReference type="GO" id="GO:0005576">
    <property type="term" value="C:extracellular region"/>
    <property type="evidence" value="ECO:0007669"/>
    <property type="project" value="UniProtKB-SubCell"/>
</dbReference>
<dbReference type="PROSITE" id="PS50240">
    <property type="entry name" value="TRYPSIN_DOM"/>
    <property type="match status" value="1"/>
</dbReference>
<proteinExistence type="evidence at transcript level"/>
<dbReference type="PRINTS" id="PR00722">
    <property type="entry name" value="CHYMOTRYPSIN"/>
</dbReference>
<dbReference type="SUPFAM" id="SSF50494">
    <property type="entry name" value="Trypsin-like serine proteases"/>
    <property type="match status" value="1"/>
</dbReference>
<protein>
    <submittedName>
        <fullName evidence="10">Putative serine protease 46B</fullName>
    </submittedName>
</protein>
<reference evidence="10" key="1">
    <citation type="journal article" date="2017" name="PLoS ONE">
        <title>Caste-, sex-, and age-dependent expression of immune-related genes in a Japanese subterranean termite, Reticulitermes speratus.</title>
        <authorList>
            <person name="Mitaka Y."/>
            <person name="Kobayashi K."/>
            <person name="Matsuura K."/>
        </authorList>
    </citation>
    <scope>NUCLEOTIDE SEQUENCE</scope>
    <source>
        <tissue evidence="10">Whole body</tissue>
    </source>
</reference>
<dbReference type="PANTHER" id="PTHR24258">
    <property type="entry name" value="SERINE PROTEASE-RELATED"/>
    <property type="match status" value="1"/>
</dbReference>
<dbReference type="InterPro" id="IPR043504">
    <property type="entry name" value="Peptidase_S1_PA_chymotrypsin"/>
</dbReference>
<keyword evidence="8" id="KW-0812">Transmembrane</keyword>
<gene>
    <name evidence="10" type="primary">SP46B</name>
</gene>
<sequence>MNVQGFLYMLHILFIVIGYSCITEVLSADGDVSKMMCEKYSEAVIQEEDSPVLTPGAGKNKVSTCGIVEVPLVVGGVKAGPREFPHMAIIGYGALETDISWMCGGTLVSDEWVLTAAHCGKSREKGPAKWVRLGELNLEDSDDDAQPQDFTISEMILHPDYKLPARYHDIALFKLSTKVVFSGYIRPACLQAEEHFKDTTGIAIGYGRMDYANDAQSKHLLKVTLNFVTNTDCVKYYKNDIGGRQIPEGIRDEQLCSGVLEGGKDTCQGDSGGPLQVVLEEPYCMYSVVGVTSFGKFCGFKNSPAIYTRVSSYIQWIESIVWK</sequence>
<evidence type="ECO:0000256" key="2">
    <source>
        <dbReference type="ARBA" id="ARBA00022525"/>
    </source>
</evidence>
<dbReference type="AlphaFoldDB" id="A0A1V1FKL5"/>
<evidence type="ECO:0000259" key="9">
    <source>
        <dbReference type="PROSITE" id="PS50240"/>
    </source>
</evidence>
<evidence type="ECO:0000256" key="4">
    <source>
        <dbReference type="ARBA" id="ARBA00022801"/>
    </source>
</evidence>
<dbReference type="PROSITE" id="PS00135">
    <property type="entry name" value="TRYPSIN_SER"/>
    <property type="match status" value="1"/>
</dbReference>
<keyword evidence="5 7" id="KW-0720">Serine protease</keyword>
<keyword evidence="8" id="KW-1133">Transmembrane helix</keyword>
<evidence type="ECO:0000256" key="1">
    <source>
        <dbReference type="ARBA" id="ARBA00004613"/>
    </source>
</evidence>
<dbReference type="InterPro" id="IPR001254">
    <property type="entry name" value="Trypsin_dom"/>
</dbReference>
<dbReference type="EMBL" id="FX985329">
    <property type="protein sequence ID" value="BAX07342.1"/>
    <property type="molecule type" value="mRNA"/>
</dbReference>